<feature type="compositionally biased region" description="Basic and acidic residues" evidence="1">
    <location>
        <begin position="9"/>
        <end position="21"/>
    </location>
</feature>
<dbReference type="OrthoDB" id="3687926at2"/>
<evidence type="ECO:0000313" key="2">
    <source>
        <dbReference type="EMBL" id="PRX43612.1"/>
    </source>
</evidence>
<dbReference type="InterPro" id="IPR004401">
    <property type="entry name" value="YbaB/EbfC"/>
</dbReference>
<sequence length="131" mass="14176">MTEFDVDQEAGRVREQVDRTAEQARERFARAGSVTGRAESADGAIRVEVAPGGLLTDVRLTSAALRGGSEAVARQIVELADRATRRAGDRMYRALAPVLGPEGETHLTRLGYEPLPDDDEDDVAPFRLGGR</sequence>
<keyword evidence="3" id="KW-1185">Reference proteome</keyword>
<dbReference type="EMBL" id="PVNH01000014">
    <property type="protein sequence ID" value="PRX43612.1"/>
    <property type="molecule type" value="Genomic_DNA"/>
</dbReference>
<comment type="caution">
    <text evidence="2">The sequence shown here is derived from an EMBL/GenBank/DDBJ whole genome shotgun (WGS) entry which is preliminary data.</text>
</comment>
<dbReference type="Gene3D" id="3.30.1310.10">
    <property type="entry name" value="Nucleoid-associated protein YbaB-like domain"/>
    <property type="match status" value="1"/>
</dbReference>
<organism evidence="2 3">
    <name type="scientific">Prauserella shujinwangii</name>
    <dbReference type="NCBI Taxonomy" id="1453103"/>
    <lineage>
        <taxon>Bacteria</taxon>
        <taxon>Bacillati</taxon>
        <taxon>Actinomycetota</taxon>
        <taxon>Actinomycetes</taxon>
        <taxon>Pseudonocardiales</taxon>
        <taxon>Pseudonocardiaceae</taxon>
        <taxon>Prauserella</taxon>
    </lineage>
</organism>
<feature type="region of interest" description="Disordered" evidence="1">
    <location>
        <begin position="1"/>
        <end position="21"/>
    </location>
</feature>
<accession>A0A2T0LL34</accession>
<gene>
    <name evidence="2" type="ORF">B0I33_11472</name>
</gene>
<feature type="region of interest" description="Disordered" evidence="1">
    <location>
        <begin position="107"/>
        <end position="131"/>
    </location>
</feature>
<dbReference type="Pfam" id="PF02575">
    <property type="entry name" value="YbaB_DNA_bd"/>
    <property type="match status" value="1"/>
</dbReference>
<dbReference type="AlphaFoldDB" id="A0A2T0LL34"/>
<evidence type="ECO:0008006" key="4">
    <source>
        <dbReference type="Google" id="ProtNLM"/>
    </source>
</evidence>
<reference evidence="2 3" key="1">
    <citation type="submission" date="2018-03" db="EMBL/GenBank/DDBJ databases">
        <title>Genomic Encyclopedia of Type Strains, Phase III (KMG-III): the genomes of soil and plant-associated and newly described type strains.</title>
        <authorList>
            <person name="Whitman W."/>
        </authorList>
    </citation>
    <scope>NUCLEOTIDE SEQUENCE [LARGE SCALE GENOMIC DNA]</scope>
    <source>
        <strain evidence="2 3">CGMCC 4.7125</strain>
    </source>
</reference>
<dbReference type="InterPro" id="IPR036894">
    <property type="entry name" value="YbaB-like_sf"/>
</dbReference>
<proteinExistence type="predicted"/>
<dbReference type="GO" id="GO:0003677">
    <property type="term" value="F:DNA binding"/>
    <property type="evidence" value="ECO:0007669"/>
    <property type="project" value="InterPro"/>
</dbReference>
<protein>
    <recommendedName>
        <fullName evidence="4">YbaB/EbfC DNA-binding family protein</fullName>
    </recommendedName>
</protein>
<name>A0A2T0LL34_9PSEU</name>
<dbReference type="Proteomes" id="UP000238362">
    <property type="component" value="Unassembled WGS sequence"/>
</dbReference>
<evidence type="ECO:0000256" key="1">
    <source>
        <dbReference type="SAM" id="MobiDB-lite"/>
    </source>
</evidence>
<dbReference type="RefSeq" id="WP_106182177.1">
    <property type="nucleotide sequence ID" value="NZ_PVNH01000014.1"/>
</dbReference>
<evidence type="ECO:0000313" key="3">
    <source>
        <dbReference type="Proteomes" id="UP000238362"/>
    </source>
</evidence>